<organism evidence="1">
    <name type="scientific">Anguilla anguilla</name>
    <name type="common">European freshwater eel</name>
    <name type="synonym">Muraena anguilla</name>
    <dbReference type="NCBI Taxonomy" id="7936"/>
    <lineage>
        <taxon>Eukaryota</taxon>
        <taxon>Metazoa</taxon>
        <taxon>Chordata</taxon>
        <taxon>Craniata</taxon>
        <taxon>Vertebrata</taxon>
        <taxon>Euteleostomi</taxon>
        <taxon>Actinopterygii</taxon>
        <taxon>Neopterygii</taxon>
        <taxon>Teleostei</taxon>
        <taxon>Anguilliformes</taxon>
        <taxon>Anguillidae</taxon>
        <taxon>Anguilla</taxon>
    </lineage>
</organism>
<sequence>MFAVRLINFSRLASWLTLFHRGLHHSVRNFQVTGDI</sequence>
<dbReference type="AlphaFoldDB" id="A0A0E9QMF5"/>
<evidence type="ECO:0000313" key="1">
    <source>
        <dbReference type="EMBL" id="JAH18024.1"/>
    </source>
</evidence>
<name>A0A0E9QMF5_ANGAN</name>
<dbReference type="EMBL" id="GBXM01091315">
    <property type="protein sequence ID" value="JAH17262.1"/>
    <property type="molecule type" value="Transcribed_RNA"/>
</dbReference>
<accession>A0A0E9QMF5</accession>
<dbReference type="EMBL" id="GBXM01098129">
    <property type="protein sequence ID" value="JAH10448.1"/>
    <property type="molecule type" value="Transcribed_RNA"/>
</dbReference>
<protein>
    <submittedName>
        <fullName evidence="1">Uncharacterized protein</fullName>
    </submittedName>
</protein>
<proteinExistence type="predicted"/>
<reference evidence="1" key="2">
    <citation type="journal article" date="2015" name="Fish Shellfish Immunol.">
        <title>Early steps in the European eel (Anguilla anguilla)-Vibrio vulnificus interaction in the gills: Role of the RtxA13 toxin.</title>
        <authorList>
            <person name="Callol A."/>
            <person name="Pajuelo D."/>
            <person name="Ebbesson L."/>
            <person name="Teles M."/>
            <person name="MacKenzie S."/>
            <person name="Amaro C."/>
        </authorList>
    </citation>
    <scope>NUCLEOTIDE SEQUENCE</scope>
</reference>
<reference evidence="1" key="1">
    <citation type="submission" date="2014-11" db="EMBL/GenBank/DDBJ databases">
        <authorList>
            <person name="Amaro Gonzalez C."/>
        </authorList>
    </citation>
    <scope>NUCLEOTIDE SEQUENCE</scope>
</reference>
<dbReference type="EMBL" id="GBXM01090553">
    <property type="protein sequence ID" value="JAH18024.1"/>
    <property type="molecule type" value="Transcribed_RNA"/>
</dbReference>